<accession>A0A1I8IMJ6</accession>
<evidence type="ECO:0000256" key="6">
    <source>
        <dbReference type="ARBA" id="ARBA00022801"/>
    </source>
</evidence>
<dbReference type="PROSITE" id="PS51283">
    <property type="entry name" value="DUSP"/>
    <property type="match status" value="1"/>
</dbReference>
<evidence type="ECO:0000313" key="11">
    <source>
        <dbReference type="Proteomes" id="UP000095280"/>
    </source>
</evidence>
<evidence type="ECO:0000259" key="9">
    <source>
        <dbReference type="PROSITE" id="PS50235"/>
    </source>
</evidence>
<feature type="region of interest" description="Disordered" evidence="8">
    <location>
        <begin position="1"/>
        <end position="39"/>
    </location>
</feature>
<dbReference type="Gene3D" id="3.30.2230.10">
    <property type="entry name" value="DUSP-like"/>
    <property type="match status" value="1"/>
</dbReference>
<keyword evidence="4" id="KW-0645">Protease</keyword>
<dbReference type="PANTHER" id="PTHR21646:SF24">
    <property type="entry name" value="UBIQUITIN CARBOXYL-TERMINAL HYDROLASE"/>
    <property type="match status" value="1"/>
</dbReference>
<dbReference type="Proteomes" id="UP000095280">
    <property type="component" value="Unplaced"/>
</dbReference>
<dbReference type="GO" id="GO:0006508">
    <property type="term" value="P:proteolysis"/>
    <property type="evidence" value="ECO:0007669"/>
    <property type="project" value="UniProtKB-KW"/>
</dbReference>
<organism evidence="11 12">
    <name type="scientific">Macrostomum lignano</name>
    <dbReference type="NCBI Taxonomy" id="282301"/>
    <lineage>
        <taxon>Eukaryota</taxon>
        <taxon>Metazoa</taxon>
        <taxon>Spiralia</taxon>
        <taxon>Lophotrochozoa</taxon>
        <taxon>Platyhelminthes</taxon>
        <taxon>Rhabditophora</taxon>
        <taxon>Macrostomorpha</taxon>
        <taxon>Macrostomida</taxon>
        <taxon>Macrostomidae</taxon>
        <taxon>Macrostomum</taxon>
    </lineage>
</organism>
<evidence type="ECO:0000256" key="3">
    <source>
        <dbReference type="ARBA" id="ARBA00012759"/>
    </source>
</evidence>
<dbReference type="InterPro" id="IPR028889">
    <property type="entry name" value="USP"/>
</dbReference>
<evidence type="ECO:0000256" key="8">
    <source>
        <dbReference type="SAM" id="MobiDB-lite"/>
    </source>
</evidence>
<feature type="domain" description="DUSP" evidence="10">
    <location>
        <begin position="40"/>
        <end position="173"/>
    </location>
</feature>
<evidence type="ECO:0000256" key="7">
    <source>
        <dbReference type="ARBA" id="ARBA00022807"/>
    </source>
</evidence>
<keyword evidence="5" id="KW-0833">Ubl conjugation pathway</keyword>
<dbReference type="Pfam" id="PF06337">
    <property type="entry name" value="DUSP"/>
    <property type="match status" value="1"/>
</dbReference>
<evidence type="ECO:0000313" key="12">
    <source>
        <dbReference type="WBParaSite" id="maker-uti_cns_0014474-snap-gene-0.2-mRNA-1"/>
    </source>
</evidence>
<dbReference type="CDD" id="cd02674">
    <property type="entry name" value="Peptidase_C19R"/>
    <property type="match status" value="1"/>
</dbReference>
<comment type="catalytic activity">
    <reaction evidence="1">
        <text>Thiol-dependent hydrolysis of ester, thioester, amide, peptide and isopeptide bonds formed by the C-terminal Gly of ubiquitin (a 76-residue protein attached to proteins as an intracellular targeting signal).</text>
        <dbReference type="EC" id="3.4.19.12"/>
    </reaction>
</comment>
<dbReference type="GO" id="GO:0016579">
    <property type="term" value="P:protein deubiquitination"/>
    <property type="evidence" value="ECO:0007669"/>
    <property type="project" value="InterPro"/>
</dbReference>
<dbReference type="EC" id="3.4.19.12" evidence="3"/>
<dbReference type="WBParaSite" id="maker-uti_cns_0014474-snap-gene-0.2-mRNA-1">
    <property type="protein sequence ID" value="maker-uti_cns_0014474-snap-gene-0.2-mRNA-1"/>
    <property type="gene ID" value="maker-uti_cns_0014474-snap-gene-0.2"/>
</dbReference>
<keyword evidence="7" id="KW-0788">Thiol protease</keyword>
<dbReference type="GO" id="GO:0004843">
    <property type="term" value="F:cysteine-type deubiquitinase activity"/>
    <property type="evidence" value="ECO:0007669"/>
    <property type="project" value="UniProtKB-EC"/>
</dbReference>
<evidence type="ECO:0000259" key="10">
    <source>
        <dbReference type="PROSITE" id="PS51283"/>
    </source>
</evidence>
<evidence type="ECO:0000256" key="5">
    <source>
        <dbReference type="ARBA" id="ARBA00022786"/>
    </source>
</evidence>
<dbReference type="InterPro" id="IPR006615">
    <property type="entry name" value="Pept_C19_DUSP"/>
</dbReference>
<dbReference type="InterPro" id="IPR050185">
    <property type="entry name" value="Ub_carboxyl-term_hydrolase"/>
</dbReference>
<protein>
    <recommendedName>
        <fullName evidence="3">ubiquitinyl hydrolase 1</fullName>
        <ecNumber evidence="3">3.4.19.12</ecNumber>
    </recommendedName>
</protein>
<feature type="domain" description="USP" evidence="9">
    <location>
        <begin position="244"/>
        <end position="812"/>
    </location>
</feature>
<dbReference type="AlphaFoldDB" id="A0A1I8IMJ6"/>
<dbReference type="SUPFAM" id="SSF54001">
    <property type="entry name" value="Cysteine proteinases"/>
    <property type="match status" value="1"/>
</dbReference>
<dbReference type="PANTHER" id="PTHR21646">
    <property type="entry name" value="UBIQUITIN CARBOXYL-TERMINAL HYDROLASE"/>
    <property type="match status" value="1"/>
</dbReference>
<dbReference type="InterPro" id="IPR018200">
    <property type="entry name" value="USP_CS"/>
</dbReference>
<dbReference type="PROSITE" id="PS50235">
    <property type="entry name" value="USP_3"/>
    <property type="match status" value="1"/>
</dbReference>
<evidence type="ECO:0000256" key="1">
    <source>
        <dbReference type="ARBA" id="ARBA00000707"/>
    </source>
</evidence>
<dbReference type="Gene3D" id="3.90.70.10">
    <property type="entry name" value="Cysteine proteinases"/>
    <property type="match status" value="2"/>
</dbReference>
<dbReference type="Pfam" id="PF00443">
    <property type="entry name" value="UCH"/>
    <property type="match status" value="1"/>
</dbReference>
<sequence length="831" mass="93343">MVENGVNGITTKKPQEPSVNGGDTAGPVKANAKTGATGASQLKLERRLLSQLSAQTLSSTRAPGAVGEVWSLVSANWMRAWRRYVNSRGCEEDGEMDEADSLGHPGPINNSSILVSQAELNGSMNGSTSSSGRLRPHLLDGVDYSRLAPEAWQQLLGWYGLAPGQVPVLRPARQLGRLSRRLDIEPYPLRLRLAAWDRPNEQTVREFSRTDSLSDVSKEAVRLLKLAKRPFRLWLYDDAAKDAANLRPLPTAADACHRLDQLMLTDYFLSNKWKSELNTDNPLGMRGEVAAGYGRLISDMWSGRYSSISPRQFKQTLGRFAPQFSGFQQQDSQELMAFLLDGLHEDLNRVRAKPYVEVKDANGRPDQVVATEAWRDYKLRNDSAIVDLFHGQLKSTLVCPDPGCAKISVTFDPFCYLSLPLPTDRSKQLIYHLVRSDPNLPIIRAKLVLPYEGRISQLCSEIARQMKLKSADRLLVADVYKNRFYGVFSHEDYYNSINCDRDVIYVYELDAPIYSPDHTVVKVFFNTTADRLDNCFGLPVVFSAPHKGLTYERLVEMVTKKASKLLSIRNERGEFPVWWDPTDNDEASDCQPPPLFILRRTNTNLSSEVQIPDSLFNSDSLSKPRDLYLAARFSPEAKRACCNESAVLQYERHESLQASASNANRRTLSDCLKLFTAEEQLGKKDAWHCPKCKKFQCATKKFDIWALPKVLVVHLKRFQFDRICRNKIDNVIEFPLTGLDMGAWAINPQAPATYSLVSVANHFGGLGGGHYTAYGLNCRDQRWYEFDDSIVSPADPRSVVSGAAYLLVYVRSDLVHRSGESVELNRLTLAI</sequence>
<keyword evidence="6" id="KW-0378">Hydrolase</keyword>
<dbReference type="SUPFAM" id="SSF143791">
    <property type="entry name" value="DUSP-like"/>
    <property type="match status" value="1"/>
</dbReference>
<keyword evidence="11" id="KW-1185">Reference proteome</keyword>
<evidence type="ECO:0000256" key="4">
    <source>
        <dbReference type="ARBA" id="ARBA00022670"/>
    </source>
</evidence>
<dbReference type="PROSITE" id="PS00973">
    <property type="entry name" value="USP_2"/>
    <property type="match status" value="1"/>
</dbReference>
<comment type="similarity">
    <text evidence="2">Belongs to the peptidase C19 family.</text>
</comment>
<dbReference type="InterPro" id="IPR035927">
    <property type="entry name" value="DUSP-like_sf"/>
</dbReference>
<reference evidence="12" key="1">
    <citation type="submission" date="2016-11" db="UniProtKB">
        <authorList>
            <consortium name="WormBaseParasite"/>
        </authorList>
    </citation>
    <scope>IDENTIFICATION</scope>
</reference>
<name>A0A1I8IMJ6_9PLAT</name>
<proteinExistence type="inferred from homology"/>
<dbReference type="InterPro" id="IPR001394">
    <property type="entry name" value="Peptidase_C19_UCH"/>
</dbReference>
<dbReference type="SMART" id="SM00695">
    <property type="entry name" value="DUSP"/>
    <property type="match status" value="1"/>
</dbReference>
<dbReference type="InterPro" id="IPR038765">
    <property type="entry name" value="Papain-like_cys_pep_sf"/>
</dbReference>
<evidence type="ECO:0000256" key="2">
    <source>
        <dbReference type="ARBA" id="ARBA00009085"/>
    </source>
</evidence>